<dbReference type="Proteomes" id="UP000191901">
    <property type="component" value="Chromosome"/>
</dbReference>
<name>A0A1Z3HV01_9CYAN</name>
<dbReference type="OrthoDB" id="513783at2"/>
<protein>
    <recommendedName>
        <fullName evidence="4">DUF928 domain-containing protein</fullName>
    </recommendedName>
</protein>
<dbReference type="KEGG" id="hhg:XM38_049310"/>
<evidence type="ECO:0000256" key="1">
    <source>
        <dbReference type="SAM" id="SignalP"/>
    </source>
</evidence>
<keyword evidence="1" id="KW-0732">Signal</keyword>
<dbReference type="Pfam" id="PF06051">
    <property type="entry name" value="DUF928"/>
    <property type="match status" value="1"/>
</dbReference>
<dbReference type="AlphaFoldDB" id="A0A1Z3HV01"/>
<sequence length="243" mass="26582">MTHLSIARLVCYLWLSSMAVAPLAWAEPFQPPNRGLPGRREGAATRGCVLGRPSRLVALLPDTNLGLTTEAYPTFFWYMPRSQARFVEFSLYQANPEGDRQLIYSSTLSVANEAGIASVSLPQHSGLPALEIGQDYQWSVAIICNPNNRRGDLRVDGWVHRITPEDDLAAALATANRSEQVGLYASHGVWFDAVGTLAELQMADPEDPELQARWQELLESVGLAVIAEQPFLGAATTPLTLLP</sequence>
<gene>
    <name evidence="2" type="ORF">XM38_049310</name>
</gene>
<dbReference type="InterPro" id="IPR010328">
    <property type="entry name" value="DUF928"/>
</dbReference>
<keyword evidence="3" id="KW-1185">Reference proteome</keyword>
<dbReference type="STRING" id="1641165.XM38_19210"/>
<dbReference type="EMBL" id="CP021983">
    <property type="protein sequence ID" value="ASC73957.1"/>
    <property type="molecule type" value="Genomic_DNA"/>
</dbReference>
<evidence type="ECO:0000313" key="3">
    <source>
        <dbReference type="Proteomes" id="UP000191901"/>
    </source>
</evidence>
<proteinExistence type="predicted"/>
<feature type="signal peptide" evidence="1">
    <location>
        <begin position="1"/>
        <end position="26"/>
    </location>
</feature>
<reference evidence="2 3" key="1">
    <citation type="journal article" date="2016" name="Biochim. Biophys. Acta">
        <title>Characterization of red-shifted phycobilisomes isolated from the chlorophyll f-containing cyanobacterium Halomicronema hongdechloris.</title>
        <authorList>
            <person name="Li Y."/>
            <person name="Lin Y."/>
            <person name="Garvey C.J."/>
            <person name="Birch D."/>
            <person name="Corkery R.W."/>
            <person name="Loughlin P.C."/>
            <person name="Scheer H."/>
            <person name="Willows R.D."/>
            <person name="Chen M."/>
        </authorList>
    </citation>
    <scope>NUCLEOTIDE SEQUENCE [LARGE SCALE GENOMIC DNA]</scope>
    <source>
        <strain evidence="2 3">C2206</strain>
    </source>
</reference>
<accession>A0A1Z3HV01</accession>
<organism evidence="2 3">
    <name type="scientific">Halomicronema hongdechloris C2206</name>
    <dbReference type="NCBI Taxonomy" id="1641165"/>
    <lineage>
        <taxon>Bacteria</taxon>
        <taxon>Bacillati</taxon>
        <taxon>Cyanobacteriota</taxon>
        <taxon>Cyanophyceae</taxon>
        <taxon>Nodosilineales</taxon>
        <taxon>Nodosilineaceae</taxon>
        <taxon>Halomicronema</taxon>
    </lineage>
</organism>
<evidence type="ECO:0000313" key="2">
    <source>
        <dbReference type="EMBL" id="ASC73957.1"/>
    </source>
</evidence>
<evidence type="ECO:0008006" key="4">
    <source>
        <dbReference type="Google" id="ProtNLM"/>
    </source>
</evidence>
<feature type="chain" id="PRO_5012012139" description="DUF928 domain-containing protein" evidence="1">
    <location>
        <begin position="27"/>
        <end position="243"/>
    </location>
</feature>